<evidence type="ECO:0000313" key="2">
    <source>
        <dbReference type="EMBL" id="MBL7629344.1"/>
    </source>
</evidence>
<accession>A0A937RI99</accession>
<evidence type="ECO:0000256" key="1">
    <source>
        <dbReference type="SAM" id="Phobius"/>
    </source>
</evidence>
<dbReference type="Proteomes" id="UP000604475">
    <property type="component" value="Unassembled WGS sequence"/>
</dbReference>
<gene>
    <name evidence="2" type="ORF">I7412_19675</name>
</gene>
<proteinExistence type="predicted"/>
<protein>
    <submittedName>
        <fullName evidence="2">Uncharacterized protein</fullName>
    </submittedName>
</protein>
<feature type="transmembrane region" description="Helical" evidence="1">
    <location>
        <begin position="34"/>
        <end position="53"/>
    </location>
</feature>
<dbReference type="AlphaFoldDB" id="A0A937RI99"/>
<dbReference type="EMBL" id="JAEACQ010000227">
    <property type="protein sequence ID" value="MBL7629344.1"/>
    <property type="molecule type" value="Genomic_DNA"/>
</dbReference>
<comment type="caution">
    <text evidence="2">The sequence shown here is derived from an EMBL/GenBank/DDBJ whole genome shotgun (WGS) entry which is preliminary data.</text>
</comment>
<organism evidence="2 3">
    <name type="scientific">Frankia nepalensis</name>
    <dbReference type="NCBI Taxonomy" id="1836974"/>
    <lineage>
        <taxon>Bacteria</taxon>
        <taxon>Bacillati</taxon>
        <taxon>Actinomycetota</taxon>
        <taxon>Actinomycetes</taxon>
        <taxon>Frankiales</taxon>
        <taxon>Frankiaceae</taxon>
        <taxon>Frankia</taxon>
    </lineage>
</organism>
<feature type="transmembrane region" description="Helical" evidence="1">
    <location>
        <begin position="130"/>
        <end position="149"/>
    </location>
</feature>
<keyword evidence="1" id="KW-1133">Transmembrane helix</keyword>
<sequence>MIIRRLTVLALLATLLGSGGYVITYLVRWEWQRAVFSALVFLAAEVALAALWITNRLGAASSRPAPWAAPAAPAHPATDGLLAGSVPTAGWTGAAVSSEQRRLRAVLAAGRPALSNPFSWLDPASGRTNVFIPLLLGAGLLLSALAWVVERVAAAVAKPRAVSSMAAELASLRLPARLVPPRVDPGWAYRPGAWSWTATAAVTVASGQPAPTGGAPAGGAGS</sequence>
<keyword evidence="1" id="KW-0472">Membrane</keyword>
<keyword evidence="1" id="KW-0812">Transmembrane</keyword>
<dbReference type="RefSeq" id="WP_203005241.1">
    <property type="nucleotide sequence ID" value="NZ_JADWYU010000131.1"/>
</dbReference>
<keyword evidence="3" id="KW-1185">Reference proteome</keyword>
<reference evidence="2" key="1">
    <citation type="submission" date="2020-12" db="EMBL/GenBank/DDBJ databases">
        <title>Genomic characterization of non-nitrogen-fixing Frankia strains.</title>
        <authorList>
            <person name="Carlos-Shanley C."/>
            <person name="Guerra T."/>
            <person name="Hahn D."/>
        </authorList>
    </citation>
    <scope>NUCLEOTIDE SEQUENCE</scope>
    <source>
        <strain evidence="2">CN6</strain>
    </source>
</reference>
<evidence type="ECO:0000313" key="3">
    <source>
        <dbReference type="Proteomes" id="UP000604475"/>
    </source>
</evidence>
<name>A0A937RI99_9ACTN</name>